<name>A0A511R0A0_9DEIN</name>
<dbReference type="GO" id="GO:0006654">
    <property type="term" value="P:phosphatidic acid biosynthetic process"/>
    <property type="evidence" value="ECO:0007669"/>
    <property type="project" value="TreeGrafter"/>
</dbReference>
<dbReference type="PANTHER" id="PTHR10434">
    <property type="entry name" value="1-ACYL-SN-GLYCEROL-3-PHOSPHATE ACYLTRANSFERASE"/>
    <property type="match status" value="1"/>
</dbReference>
<organism evidence="4 5">
    <name type="scientific">Meiothermus hypogaeus NBRC 106114</name>
    <dbReference type="NCBI Taxonomy" id="1227553"/>
    <lineage>
        <taxon>Bacteria</taxon>
        <taxon>Thermotogati</taxon>
        <taxon>Deinococcota</taxon>
        <taxon>Deinococci</taxon>
        <taxon>Thermales</taxon>
        <taxon>Thermaceae</taxon>
        <taxon>Meiothermus</taxon>
    </lineage>
</organism>
<dbReference type="Pfam" id="PF01553">
    <property type="entry name" value="Acyltransferase"/>
    <property type="match status" value="1"/>
</dbReference>
<dbReference type="GO" id="GO:0003841">
    <property type="term" value="F:1-acylglycerol-3-phosphate O-acyltransferase activity"/>
    <property type="evidence" value="ECO:0007669"/>
    <property type="project" value="TreeGrafter"/>
</dbReference>
<sequence>MRPWERLLAAFFRALFRRSVVRGLRGVWVRGELPGQACVLAGNHHSWWDSYLLPVLFWSEKVSFKIMVGERRLQEFAFFRHLDTVSAARPRDALRVLGQGEVLVVFPEGELRPPGALGELNKGVVWFAEKAGVPLVPVASRVALRGHEFAEAYLVFGEPLGPDLNLLHEHLKQMLTELDQQIRTAPAEEPLPGFELRLAGRKSTHERMAVWGAALGKLTGGR</sequence>
<gene>
    <name evidence="4" type="ORF">MHY01S_12150</name>
</gene>
<comment type="caution">
    <text evidence="4">The sequence shown here is derived from an EMBL/GenBank/DDBJ whole genome shotgun (WGS) entry which is preliminary data.</text>
</comment>
<evidence type="ECO:0000313" key="5">
    <source>
        <dbReference type="Proteomes" id="UP000321197"/>
    </source>
</evidence>
<dbReference type="EMBL" id="BJXL01000030">
    <property type="protein sequence ID" value="GEM83049.1"/>
    <property type="molecule type" value="Genomic_DNA"/>
</dbReference>
<evidence type="ECO:0000259" key="3">
    <source>
        <dbReference type="SMART" id="SM00563"/>
    </source>
</evidence>
<keyword evidence="1 4" id="KW-0808">Transferase</keyword>
<feature type="domain" description="Phospholipid/glycerol acyltransferase" evidence="3">
    <location>
        <begin position="38"/>
        <end position="143"/>
    </location>
</feature>
<dbReference type="CDD" id="cd07989">
    <property type="entry name" value="LPLAT_AGPAT-like"/>
    <property type="match status" value="1"/>
</dbReference>
<accession>A0A511R0A0</accession>
<evidence type="ECO:0000256" key="2">
    <source>
        <dbReference type="ARBA" id="ARBA00023315"/>
    </source>
</evidence>
<dbReference type="Proteomes" id="UP000321197">
    <property type="component" value="Unassembled WGS sequence"/>
</dbReference>
<reference evidence="4 5" key="1">
    <citation type="submission" date="2019-07" db="EMBL/GenBank/DDBJ databases">
        <title>Whole genome shotgun sequence of Meiothermus hypogaeus NBRC 106114.</title>
        <authorList>
            <person name="Hosoyama A."/>
            <person name="Uohara A."/>
            <person name="Ohji S."/>
            <person name="Ichikawa N."/>
        </authorList>
    </citation>
    <scope>NUCLEOTIDE SEQUENCE [LARGE SCALE GENOMIC DNA]</scope>
    <source>
        <strain evidence="4 5">NBRC 106114</strain>
    </source>
</reference>
<protein>
    <submittedName>
        <fullName evidence="4">1-acyl-sn-glycerol-3-phosphate acyltransferase</fullName>
    </submittedName>
</protein>
<evidence type="ECO:0000256" key="1">
    <source>
        <dbReference type="ARBA" id="ARBA00022679"/>
    </source>
</evidence>
<dbReference type="SUPFAM" id="SSF69593">
    <property type="entry name" value="Glycerol-3-phosphate (1)-acyltransferase"/>
    <property type="match status" value="1"/>
</dbReference>
<dbReference type="OrthoDB" id="152799at2"/>
<dbReference type="SMART" id="SM00563">
    <property type="entry name" value="PlsC"/>
    <property type="match status" value="1"/>
</dbReference>
<evidence type="ECO:0000313" key="4">
    <source>
        <dbReference type="EMBL" id="GEM83049.1"/>
    </source>
</evidence>
<dbReference type="RefSeq" id="WP_119342060.1">
    <property type="nucleotide sequence ID" value="NZ_BJXL01000030.1"/>
</dbReference>
<dbReference type="PANTHER" id="PTHR10434:SF9">
    <property type="entry name" value="PHOSPHOLIPID_GLYCEROL ACYLTRANSFERASE DOMAIN-CONTAINING PROTEIN"/>
    <property type="match status" value="1"/>
</dbReference>
<proteinExistence type="predicted"/>
<dbReference type="AlphaFoldDB" id="A0A511R0A0"/>
<keyword evidence="2 4" id="KW-0012">Acyltransferase</keyword>
<dbReference type="InterPro" id="IPR002123">
    <property type="entry name" value="Plipid/glycerol_acylTrfase"/>
</dbReference>